<dbReference type="EMBL" id="AP025637">
    <property type="protein sequence ID" value="BDG73567.1"/>
    <property type="molecule type" value="Genomic_DNA"/>
</dbReference>
<dbReference type="Proteomes" id="UP000831327">
    <property type="component" value="Chromosome"/>
</dbReference>
<feature type="compositionally biased region" description="Low complexity" evidence="1">
    <location>
        <begin position="1"/>
        <end position="11"/>
    </location>
</feature>
<evidence type="ECO:0000256" key="1">
    <source>
        <dbReference type="SAM" id="MobiDB-lite"/>
    </source>
</evidence>
<gene>
    <name evidence="2" type="ORF">Rmf_34960</name>
</gene>
<protein>
    <submittedName>
        <fullName evidence="2">Uncharacterized protein</fullName>
    </submittedName>
</protein>
<reference evidence="2 3" key="1">
    <citation type="journal article" date="2016" name="Microbes Environ.">
        <title>Phylogenetically diverse aerobic anoxygenic phototrophic bacteria isolated from epilithic biofilms in Tama river, Japan.</title>
        <authorList>
            <person name="Hirose S."/>
            <person name="Matsuura K."/>
            <person name="Haruta S."/>
        </authorList>
    </citation>
    <scope>NUCLEOTIDE SEQUENCE [LARGE SCALE GENOMIC DNA]</scope>
    <source>
        <strain evidence="2 3">S08</strain>
    </source>
</reference>
<evidence type="ECO:0000313" key="2">
    <source>
        <dbReference type="EMBL" id="BDG73567.1"/>
    </source>
</evidence>
<accession>A0ABM7Y6E3</accession>
<evidence type="ECO:0000313" key="3">
    <source>
        <dbReference type="Proteomes" id="UP000831327"/>
    </source>
</evidence>
<keyword evidence="3" id="KW-1185">Reference proteome</keyword>
<organism evidence="2 3">
    <name type="scientific">Roseomonas fluvialis</name>
    <dbReference type="NCBI Taxonomy" id="1750527"/>
    <lineage>
        <taxon>Bacteria</taxon>
        <taxon>Pseudomonadati</taxon>
        <taxon>Pseudomonadota</taxon>
        <taxon>Alphaproteobacteria</taxon>
        <taxon>Acetobacterales</taxon>
        <taxon>Roseomonadaceae</taxon>
        <taxon>Roseomonas</taxon>
    </lineage>
</organism>
<proteinExistence type="predicted"/>
<sequence length="125" mass="12484">MTPDLALRPLPAADPPRAPARAAGPERDPGAAPPPAAAPATPNPRLRLDGSLGMVVIEFRDAVGDVANTIPTPRQIAAYRAAAKSDAPVPVGIAERPAPGVSAPAAPELPPPPPVAAQLEPAAAE</sequence>
<feature type="region of interest" description="Disordered" evidence="1">
    <location>
        <begin position="1"/>
        <end position="48"/>
    </location>
</feature>
<dbReference type="RefSeq" id="WP_244407786.1">
    <property type="nucleotide sequence ID" value="NZ_AP025637.1"/>
</dbReference>
<feature type="region of interest" description="Disordered" evidence="1">
    <location>
        <begin position="94"/>
        <end position="125"/>
    </location>
</feature>
<name>A0ABM7Y6E3_9PROT</name>
<feature type="compositionally biased region" description="Low complexity" evidence="1">
    <location>
        <begin position="116"/>
        <end position="125"/>
    </location>
</feature>